<protein>
    <submittedName>
        <fullName evidence="2">Uncharacterized protein</fullName>
    </submittedName>
</protein>
<reference evidence="2" key="1">
    <citation type="submission" date="2014-09" db="EMBL/GenBank/DDBJ databases">
        <authorList>
            <person name="Magalhaes I.L.F."/>
            <person name="Oliveira U."/>
            <person name="Santos F.R."/>
            <person name="Vidigal T.H.D.A."/>
            <person name="Brescovit A.D."/>
            <person name="Santos A.J."/>
        </authorList>
    </citation>
    <scope>NUCLEOTIDE SEQUENCE</scope>
    <source>
        <tissue evidence="2">Shoot tissue taken approximately 20 cm above the soil surface</tissue>
    </source>
</reference>
<dbReference type="AlphaFoldDB" id="A0A0A9FS91"/>
<name>A0A0A9FS91_ARUDO</name>
<sequence>MRLRRVWVVIIGCSGWLVMYILVELEQCVMYIYVLV</sequence>
<keyword evidence="1" id="KW-0472">Membrane</keyword>
<keyword evidence="1" id="KW-0812">Transmembrane</keyword>
<organism evidence="2">
    <name type="scientific">Arundo donax</name>
    <name type="common">Giant reed</name>
    <name type="synonym">Donax arundinaceus</name>
    <dbReference type="NCBI Taxonomy" id="35708"/>
    <lineage>
        <taxon>Eukaryota</taxon>
        <taxon>Viridiplantae</taxon>
        <taxon>Streptophyta</taxon>
        <taxon>Embryophyta</taxon>
        <taxon>Tracheophyta</taxon>
        <taxon>Spermatophyta</taxon>
        <taxon>Magnoliopsida</taxon>
        <taxon>Liliopsida</taxon>
        <taxon>Poales</taxon>
        <taxon>Poaceae</taxon>
        <taxon>PACMAD clade</taxon>
        <taxon>Arundinoideae</taxon>
        <taxon>Arundineae</taxon>
        <taxon>Arundo</taxon>
    </lineage>
</organism>
<dbReference type="EMBL" id="GBRH01182774">
    <property type="protein sequence ID" value="JAE15122.1"/>
    <property type="molecule type" value="Transcribed_RNA"/>
</dbReference>
<accession>A0A0A9FS91</accession>
<keyword evidence="1" id="KW-1133">Transmembrane helix</keyword>
<proteinExistence type="predicted"/>
<evidence type="ECO:0000256" key="1">
    <source>
        <dbReference type="SAM" id="Phobius"/>
    </source>
</evidence>
<feature type="transmembrane region" description="Helical" evidence="1">
    <location>
        <begin position="6"/>
        <end position="23"/>
    </location>
</feature>
<reference evidence="2" key="2">
    <citation type="journal article" date="2015" name="Data Brief">
        <title>Shoot transcriptome of the giant reed, Arundo donax.</title>
        <authorList>
            <person name="Barrero R.A."/>
            <person name="Guerrero F.D."/>
            <person name="Moolhuijzen P."/>
            <person name="Goolsby J.A."/>
            <person name="Tidwell J."/>
            <person name="Bellgard S.E."/>
            <person name="Bellgard M.I."/>
        </authorList>
    </citation>
    <scope>NUCLEOTIDE SEQUENCE</scope>
    <source>
        <tissue evidence="2">Shoot tissue taken approximately 20 cm above the soil surface</tissue>
    </source>
</reference>
<evidence type="ECO:0000313" key="2">
    <source>
        <dbReference type="EMBL" id="JAE15122.1"/>
    </source>
</evidence>